<dbReference type="CDD" id="cd00086">
    <property type="entry name" value="homeodomain"/>
    <property type="match status" value="1"/>
</dbReference>
<keyword evidence="3 6" id="KW-0238">DNA-binding</keyword>
<feature type="compositionally biased region" description="Acidic residues" evidence="8">
    <location>
        <begin position="183"/>
        <end position="193"/>
    </location>
</feature>
<evidence type="ECO:0000256" key="1">
    <source>
        <dbReference type="ARBA" id="ARBA00004123"/>
    </source>
</evidence>
<dbReference type="InterPro" id="IPR017970">
    <property type="entry name" value="Homeobox_CS"/>
</dbReference>
<evidence type="ECO:0000259" key="10">
    <source>
        <dbReference type="PROSITE" id="PS50803"/>
    </source>
</evidence>
<dbReference type="FunFam" id="1.10.10.60:FF:000551">
    <property type="entry name" value="Predicted protein"/>
    <property type="match status" value="1"/>
</dbReference>
<proteinExistence type="inferred from homology"/>
<keyword evidence="12" id="KW-1185">Reference proteome</keyword>
<dbReference type="Pfam" id="PF00046">
    <property type="entry name" value="Homeodomain"/>
    <property type="match status" value="1"/>
</dbReference>
<feature type="domain" description="Homeobox" evidence="9">
    <location>
        <begin position="54"/>
        <end position="114"/>
    </location>
</feature>
<evidence type="ECO:0008006" key="13">
    <source>
        <dbReference type="Google" id="ProtNLM"/>
    </source>
</evidence>
<feature type="compositionally biased region" description="Basic and acidic residues" evidence="8">
    <location>
        <begin position="299"/>
        <end position="308"/>
    </location>
</feature>
<dbReference type="Gene3D" id="1.10.10.60">
    <property type="entry name" value="Homeodomain-like"/>
    <property type="match status" value="1"/>
</dbReference>
<comment type="subcellular location">
    <subcellularLocation>
        <location evidence="1 6 7">Nucleus</location>
    </subcellularLocation>
</comment>
<dbReference type="SMART" id="SM00389">
    <property type="entry name" value="HOX"/>
    <property type="match status" value="1"/>
</dbReference>
<organism evidence="11 12">
    <name type="scientific">Elysia crispata</name>
    <name type="common">lettuce slug</name>
    <dbReference type="NCBI Taxonomy" id="231223"/>
    <lineage>
        <taxon>Eukaryota</taxon>
        <taxon>Metazoa</taxon>
        <taxon>Spiralia</taxon>
        <taxon>Lophotrochozoa</taxon>
        <taxon>Mollusca</taxon>
        <taxon>Gastropoda</taxon>
        <taxon>Heterobranchia</taxon>
        <taxon>Euthyneura</taxon>
        <taxon>Panpulmonata</taxon>
        <taxon>Sacoglossa</taxon>
        <taxon>Placobranchoidea</taxon>
        <taxon>Plakobranchidae</taxon>
        <taxon>Elysia</taxon>
    </lineage>
</organism>
<evidence type="ECO:0000256" key="3">
    <source>
        <dbReference type="ARBA" id="ARBA00023125"/>
    </source>
</evidence>
<dbReference type="SUPFAM" id="SSF46689">
    <property type="entry name" value="Homeodomain-like"/>
    <property type="match status" value="1"/>
</dbReference>
<dbReference type="PROSITE" id="PS00027">
    <property type="entry name" value="HOMEOBOX_1"/>
    <property type="match status" value="1"/>
</dbReference>
<dbReference type="PANTHER" id="PTHR46639">
    <property type="entry name" value="DIENCEPHALON/MESENCEPHALON HOMEOBOX PROTEIN 1"/>
    <property type="match status" value="1"/>
</dbReference>
<evidence type="ECO:0000256" key="8">
    <source>
        <dbReference type="SAM" id="MobiDB-lite"/>
    </source>
</evidence>
<evidence type="ECO:0000256" key="5">
    <source>
        <dbReference type="ARBA" id="ARBA00023242"/>
    </source>
</evidence>
<dbReference type="Proteomes" id="UP001283361">
    <property type="component" value="Unassembled WGS sequence"/>
</dbReference>
<dbReference type="InterPro" id="IPR009057">
    <property type="entry name" value="Homeodomain-like_sf"/>
</dbReference>
<reference evidence="11" key="1">
    <citation type="journal article" date="2023" name="G3 (Bethesda)">
        <title>A reference genome for the long-term kleptoplast-retaining sea slug Elysia crispata morphotype clarki.</title>
        <authorList>
            <person name="Eastman K.E."/>
            <person name="Pendleton A.L."/>
            <person name="Shaikh M.A."/>
            <person name="Suttiyut T."/>
            <person name="Ogas R."/>
            <person name="Tomko P."/>
            <person name="Gavelis G."/>
            <person name="Widhalm J.R."/>
            <person name="Wisecaver J.H."/>
        </authorList>
    </citation>
    <scope>NUCLEOTIDE SEQUENCE</scope>
    <source>
        <strain evidence="11">ECLA1</strain>
    </source>
</reference>
<feature type="compositionally biased region" description="Polar residues" evidence="8">
    <location>
        <begin position="143"/>
        <end position="177"/>
    </location>
</feature>
<dbReference type="GO" id="GO:0005634">
    <property type="term" value="C:nucleus"/>
    <property type="evidence" value="ECO:0007669"/>
    <property type="project" value="UniProtKB-SubCell"/>
</dbReference>
<dbReference type="GO" id="GO:0000981">
    <property type="term" value="F:DNA-binding transcription factor activity, RNA polymerase II-specific"/>
    <property type="evidence" value="ECO:0007669"/>
    <property type="project" value="InterPro"/>
</dbReference>
<dbReference type="InterPro" id="IPR052488">
    <property type="entry name" value="DMBX_homeobox"/>
</dbReference>
<keyword evidence="5 6" id="KW-0539">Nucleus</keyword>
<feature type="compositionally biased region" description="Low complexity" evidence="8">
    <location>
        <begin position="317"/>
        <end position="327"/>
    </location>
</feature>
<name>A0AAE1A6D9_9GAST</name>
<sequence length="480" mass="53161">MQNYPGFGLQFQAPQPFLGLPGPVHPFSLTSPFLLGQYPDFLWDARYGGSSQHRKQRRSRTAFTNQQLAALEKTFAKTHYPDVVMRERLAMLTSLPEARIQVWFKNRRAKFRKKQRGGCRPRSQDGSLQGDSGEVQDHPHCTVQASNDTPRDSPNPSPVAQTNSGECVLSTDTSNLCGTPKGDEEDIEEDEEDGLICPDGESDDEAGIQASRQNCDEFQHNGFEESVQPKLKTSRAAGALVRPWSSEEETFTMEQTKGSCGNEPPRDKETQSCGNALDERDKSRKESPSKEIFPGKAVHKAEHDDISRRKTSGSFPSSNEVSTSSYSSDFHYRPSSYTAAISQRTTMTSSPALGDQFNPVSPTVGYSLHGAKTPPQTVRVSPHPQISPPCPRLPPFHQWSSPSFYPYSPISDIFFRNPFPQPHQHLLLSAPRMLSRASVAGGAVLDDSKDLILTSSIESLRLRARHHAACLGLLNNPPRN</sequence>
<evidence type="ECO:0000256" key="4">
    <source>
        <dbReference type="ARBA" id="ARBA00023155"/>
    </source>
</evidence>
<comment type="caution">
    <text evidence="11">The sequence shown here is derived from an EMBL/GenBank/DDBJ whole genome shotgun (WGS) entry which is preliminary data.</text>
</comment>
<evidence type="ECO:0000256" key="6">
    <source>
        <dbReference type="PROSITE-ProRule" id="PRU00108"/>
    </source>
</evidence>
<dbReference type="InterPro" id="IPR003654">
    <property type="entry name" value="OAR_dom"/>
</dbReference>
<feature type="compositionally biased region" description="Basic and acidic residues" evidence="8">
    <location>
        <begin position="277"/>
        <end position="289"/>
    </location>
</feature>
<dbReference type="PROSITE" id="PS50803">
    <property type="entry name" value="OAR"/>
    <property type="match status" value="1"/>
</dbReference>
<dbReference type="GO" id="GO:0000977">
    <property type="term" value="F:RNA polymerase II transcription regulatory region sequence-specific DNA binding"/>
    <property type="evidence" value="ECO:0007669"/>
    <property type="project" value="TreeGrafter"/>
</dbReference>
<evidence type="ECO:0000313" key="12">
    <source>
        <dbReference type="Proteomes" id="UP001283361"/>
    </source>
</evidence>
<gene>
    <name evidence="11" type="ORF">RRG08_032905</name>
</gene>
<evidence type="ECO:0000256" key="2">
    <source>
        <dbReference type="ARBA" id="ARBA00005733"/>
    </source>
</evidence>
<accession>A0AAE1A6D9</accession>
<evidence type="ECO:0000259" key="9">
    <source>
        <dbReference type="PROSITE" id="PS50071"/>
    </source>
</evidence>
<evidence type="ECO:0000313" key="11">
    <source>
        <dbReference type="EMBL" id="KAK3782153.1"/>
    </source>
</evidence>
<dbReference type="PANTHER" id="PTHR46639:SF2">
    <property type="entry name" value="DIENCEPHALON_MESENCEPHALON HOMEOBOX PROTEIN 1"/>
    <property type="match status" value="1"/>
</dbReference>
<dbReference type="AlphaFoldDB" id="A0AAE1A6D9"/>
<comment type="similarity">
    <text evidence="2">Belongs to the paired homeobox family.</text>
</comment>
<feature type="domain" description="OAR" evidence="10">
    <location>
        <begin position="455"/>
        <end position="468"/>
    </location>
</feature>
<dbReference type="EMBL" id="JAWDGP010002535">
    <property type="protein sequence ID" value="KAK3782153.1"/>
    <property type="molecule type" value="Genomic_DNA"/>
</dbReference>
<dbReference type="PROSITE" id="PS50071">
    <property type="entry name" value="HOMEOBOX_2"/>
    <property type="match status" value="1"/>
</dbReference>
<feature type="region of interest" description="Disordered" evidence="8">
    <location>
        <begin position="248"/>
        <end position="327"/>
    </location>
</feature>
<dbReference type="InterPro" id="IPR001356">
    <property type="entry name" value="HD"/>
</dbReference>
<protein>
    <recommendedName>
        <fullName evidence="13">Homeobox domain-containing protein</fullName>
    </recommendedName>
</protein>
<feature type="region of interest" description="Disordered" evidence="8">
    <location>
        <begin position="114"/>
        <end position="193"/>
    </location>
</feature>
<evidence type="ECO:0000256" key="7">
    <source>
        <dbReference type="RuleBase" id="RU000682"/>
    </source>
</evidence>
<feature type="DNA-binding region" description="Homeobox" evidence="6">
    <location>
        <begin position="56"/>
        <end position="115"/>
    </location>
</feature>
<keyword evidence="4 6" id="KW-0371">Homeobox</keyword>